<dbReference type="GO" id="GO:0016274">
    <property type="term" value="F:protein-arginine N-methyltransferase activity"/>
    <property type="evidence" value="ECO:0007669"/>
    <property type="project" value="InterPro"/>
</dbReference>
<accession>A0A7J6N0F4</accession>
<dbReference type="PANTHER" id="PTHR11006:SF60">
    <property type="entry name" value="PROTEIN ARGININE N-METHYLTRANSFERASE 9"/>
    <property type="match status" value="1"/>
</dbReference>
<dbReference type="Pfam" id="PF13649">
    <property type="entry name" value="Methyltransf_25"/>
    <property type="match status" value="1"/>
</dbReference>
<feature type="domain" description="Methyltransferase" evidence="2">
    <location>
        <begin position="95"/>
        <end position="164"/>
    </location>
</feature>
<dbReference type="GO" id="GO:0005634">
    <property type="term" value="C:nucleus"/>
    <property type="evidence" value="ECO:0007669"/>
    <property type="project" value="TreeGrafter"/>
</dbReference>
<comment type="caution">
    <text evidence="3">The sequence shown here is derived from an EMBL/GenBank/DDBJ whole genome shotgun (WGS) entry which is preliminary data.</text>
</comment>
<evidence type="ECO:0000259" key="2">
    <source>
        <dbReference type="Pfam" id="PF13649"/>
    </source>
</evidence>
<dbReference type="Gene3D" id="2.70.160.11">
    <property type="entry name" value="Hnrnp arginine n-methyltransferase1"/>
    <property type="match status" value="1"/>
</dbReference>
<dbReference type="OrthoDB" id="445328at2759"/>
<dbReference type="AlphaFoldDB" id="A0A7J6N0F4"/>
<evidence type="ECO:0000313" key="4">
    <source>
        <dbReference type="Proteomes" id="UP000591131"/>
    </source>
</evidence>
<dbReference type="InterPro" id="IPR025799">
    <property type="entry name" value="Arg_MeTrfase"/>
</dbReference>
<dbReference type="SUPFAM" id="SSF53335">
    <property type="entry name" value="S-adenosyl-L-methionine-dependent methyltransferases"/>
    <property type="match status" value="1"/>
</dbReference>
<organism evidence="3 4">
    <name type="scientific">Perkinsus chesapeaki</name>
    <name type="common">Clam parasite</name>
    <name type="synonym">Perkinsus andrewsi</name>
    <dbReference type="NCBI Taxonomy" id="330153"/>
    <lineage>
        <taxon>Eukaryota</taxon>
        <taxon>Sar</taxon>
        <taxon>Alveolata</taxon>
        <taxon>Perkinsozoa</taxon>
        <taxon>Perkinsea</taxon>
        <taxon>Perkinsida</taxon>
        <taxon>Perkinsidae</taxon>
        <taxon>Perkinsus</taxon>
    </lineage>
</organism>
<gene>
    <name evidence="3" type="ORF">FOL47_003302</name>
</gene>
<name>A0A7J6N0F4_PERCH</name>
<evidence type="ECO:0000313" key="3">
    <source>
        <dbReference type="EMBL" id="KAF4677114.1"/>
    </source>
</evidence>
<dbReference type="PANTHER" id="PTHR11006">
    <property type="entry name" value="PROTEIN ARGININE N-METHYLTRANSFERASE"/>
    <property type="match status" value="1"/>
</dbReference>
<sequence length="642" mass="70417">MSIPPAVARQLESILRLDGEQSYSEGWKRLLSLEKMPEARIEPVRVLLAQVRDRLRRSSVDEWHIRMLNDGGRNRAYRAAIVKAMRDRGDKIDHVIDIGCGTGILSCYIAEAAPARVRITACDCSWALCSVARRACGPRVNVIQSDSSELALARPADMVVAELMDCALLGERFMEVVRDLRNRGQLAENAVVIPRSGRVYGAIIESELISERGYYFTEGVALEGGYASIHQGFKYRKLTDDFEVCRADFMTGRIEGLGRKEVTVKEGGTCACVLVWWEADLYVDVSITSVGQCDWDYAVYPCRPGKVESGERIVVDVSCEDSLLSVLVDGSYVEGVTTASEVDMMVASSVRRDGLAGVGTGDLPHEGCVIDLTGLGHSVVPCLLAGGYVGTFLSWMPEEGDGLWSILRDQLEHFRISPLDFAKRGRMVEANSGLELADELGRNGFRQRGDVAGIVCQLTTPWGSINGDALKFVSALGSELWPAAIVRCQGYFTRSSLVRRASAIVEESVPEGIREEARRGEILRADRLLDFPLEDLEESSDTFPIFNIDFQSGELTMDVGSIREEDSIVFGRMQVRIPAEATGLVLVYVPAAFPTTGRCVIPWQGEGNTLGEVKVAWSRTLARAGLLATPWVELVGVFEGPS</sequence>
<keyword evidence="4" id="KW-1185">Reference proteome</keyword>
<evidence type="ECO:0000256" key="1">
    <source>
        <dbReference type="ARBA" id="ARBA00022691"/>
    </source>
</evidence>
<dbReference type="EMBL" id="JAAPAO010000020">
    <property type="protein sequence ID" value="KAF4677114.1"/>
    <property type="molecule type" value="Genomic_DNA"/>
</dbReference>
<dbReference type="InterPro" id="IPR041698">
    <property type="entry name" value="Methyltransf_25"/>
</dbReference>
<dbReference type="Proteomes" id="UP000591131">
    <property type="component" value="Unassembled WGS sequence"/>
</dbReference>
<dbReference type="InterPro" id="IPR029063">
    <property type="entry name" value="SAM-dependent_MTases_sf"/>
</dbReference>
<reference evidence="3 4" key="1">
    <citation type="submission" date="2020-04" db="EMBL/GenBank/DDBJ databases">
        <title>Perkinsus chesapeaki whole genome sequence.</title>
        <authorList>
            <person name="Bogema D.R."/>
        </authorList>
    </citation>
    <scope>NUCLEOTIDE SEQUENCE [LARGE SCALE GENOMIC DNA]</scope>
    <source>
        <strain evidence="3">ATCC PRA-425</strain>
    </source>
</reference>
<protein>
    <recommendedName>
        <fullName evidence="2">Methyltransferase domain-containing protein</fullName>
    </recommendedName>
</protein>
<dbReference type="Gene3D" id="3.40.50.150">
    <property type="entry name" value="Vaccinia Virus protein VP39"/>
    <property type="match status" value="1"/>
</dbReference>
<keyword evidence="1" id="KW-0949">S-adenosyl-L-methionine</keyword>
<dbReference type="CDD" id="cd02440">
    <property type="entry name" value="AdoMet_MTases"/>
    <property type="match status" value="1"/>
</dbReference>
<proteinExistence type="predicted"/>
<dbReference type="GO" id="GO:0042054">
    <property type="term" value="F:histone methyltransferase activity"/>
    <property type="evidence" value="ECO:0007669"/>
    <property type="project" value="TreeGrafter"/>
</dbReference>